<dbReference type="AlphaFoldDB" id="A0A844C1V0"/>
<evidence type="ECO:0000313" key="1">
    <source>
        <dbReference type="EMBL" id="MRJ48348.1"/>
    </source>
</evidence>
<organism evidence="1 2">
    <name type="scientific">Fundicoccus ignavus</name>
    <dbReference type="NCBI Taxonomy" id="2664442"/>
    <lineage>
        <taxon>Bacteria</taxon>
        <taxon>Bacillati</taxon>
        <taxon>Bacillota</taxon>
        <taxon>Bacilli</taxon>
        <taxon>Lactobacillales</taxon>
        <taxon>Aerococcaceae</taxon>
        <taxon>Fundicoccus</taxon>
    </lineage>
</organism>
<sequence length="112" mass="13224">MKFTNLIKNILDYIFNKRVNLFIYNEPDFSIKRLKEKNVDIIVANFSLPQFDFAHVVHVDNVPEKNAISLISQLIDDISIQKYNHSYYVGIKKCNKKRVKFNCLHSFCVLIK</sequence>
<reference evidence="1 2" key="1">
    <citation type="submission" date="2019-11" db="EMBL/GenBank/DDBJ databases">
        <title>Characterisation of Fundicoccus ignavus gen. nov. sp. nov., a novel genus of the family Aerococcaceae from bulk tank milk.</title>
        <authorList>
            <person name="Siebert A."/>
            <person name="Huptas C."/>
            <person name="Wenning M."/>
            <person name="Scherer S."/>
            <person name="Doll E.V."/>
        </authorList>
    </citation>
    <scope>NUCLEOTIDE SEQUENCE [LARGE SCALE GENOMIC DNA]</scope>
    <source>
        <strain evidence="1 2">DSM 109652</strain>
    </source>
</reference>
<dbReference type="Gene3D" id="3.40.50.2300">
    <property type="match status" value="1"/>
</dbReference>
<proteinExistence type="predicted"/>
<dbReference type="Proteomes" id="UP000440066">
    <property type="component" value="Unassembled WGS sequence"/>
</dbReference>
<evidence type="ECO:0000313" key="2">
    <source>
        <dbReference type="Proteomes" id="UP000440066"/>
    </source>
</evidence>
<dbReference type="EMBL" id="WJQT01000027">
    <property type="protein sequence ID" value="MRJ48348.1"/>
    <property type="molecule type" value="Genomic_DNA"/>
</dbReference>
<accession>A0A844C1V0</accession>
<gene>
    <name evidence="1" type="ORF">GF867_12405</name>
</gene>
<protein>
    <submittedName>
        <fullName evidence="1">Uncharacterized protein</fullName>
    </submittedName>
</protein>
<dbReference type="RefSeq" id="WP_153833397.1">
    <property type="nucleotide sequence ID" value="NZ_WJQT01000027.1"/>
</dbReference>
<name>A0A844C1V0_9LACT</name>
<comment type="caution">
    <text evidence="1">The sequence shown here is derived from an EMBL/GenBank/DDBJ whole genome shotgun (WGS) entry which is preliminary data.</text>
</comment>